<dbReference type="Proteomes" id="UP000015453">
    <property type="component" value="Unassembled WGS sequence"/>
</dbReference>
<name>S8D552_9LAMI</name>
<dbReference type="AlphaFoldDB" id="S8D552"/>
<comment type="caution">
    <text evidence="2">The sequence shown here is derived from an EMBL/GenBank/DDBJ whole genome shotgun (WGS) entry which is preliminary data.</text>
</comment>
<evidence type="ECO:0000313" key="3">
    <source>
        <dbReference type="Proteomes" id="UP000015453"/>
    </source>
</evidence>
<organism evidence="2 3">
    <name type="scientific">Genlisea aurea</name>
    <dbReference type="NCBI Taxonomy" id="192259"/>
    <lineage>
        <taxon>Eukaryota</taxon>
        <taxon>Viridiplantae</taxon>
        <taxon>Streptophyta</taxon>
        <taxon>Embryophyta</taxon>
        <taxon>Tracheophyta</taxon>
        <taxon>Spermatophyta</taxon>
        <taxon>Magnoliopsida</taxon>
        <taxon>eudicotyledons</taxon>
        <taxon>Gunneridae</taxon>
        <taxon>Pentapetalae</taxon>
        <taxon>asterids</taxon>
        <taxon>lamiids</taxon>
        <taxon>Lamiales</taxon>
        <taxon>Lentibulariaceae</taxon>
        <taxon>Genlisea</taxon>
    </lineage>
</organism>
<proteinExistence type="predicted"/>
<evidence type="ECO:0000256" key="1">
    <source>
        <dbReference type="SAM" id="SignalP"/>
    </source>
</evidence>
<protein>
    <submittedName>
        <fullName evidence="2">Uncharacterized protein</fullName>
    </submittedName>
</protein>
<sequence>MKNIIVVAVLFLALTPVFTHGRREGDFVCPAPPLARKGSCGSTGGQSCFYIVNAAYPARRLPRNIRCVDVGVNESQCLADILCK</sequence>
<dbReference type="OrthoDB" id="910618at2759"/>
<keyword evidence="1" id="KW-0732">Signal</keyword>
<accession>S8D552</accession>
<reference evidence="2 3" key="1">
    <citation type="journal article" date="2013" name="BMC Genomics">
        <title>The miniature genome of a carnivorous plant Genlisea aurea contains a low number of genes and short non-coding sequences.</title>
        <authorList>
            <person name="Leushkin E.V."/>
            <person name="Sutormin R.A."/>
            <person name="Nabieva E.R."/>
            <person name="Penin A.A."/>
            <person name="Kondrashov A.S."/>
            <person name="Logacheva M.D."/>
        </authorList>
    </citation>
    <scope>NUCLEOTIDE SEQUENCE [LARGE SCALE GENOMIC DNA]</scope>
</reference>
<feature type="signal peptide" evidence="1">
    <location>
        <begin position="1"/>
        <end position="19"/>
    </location>
</feature>
<keyword evidence="3" id="KW-1185">Reference proteome</keyword>
<feature type="chain" id="PRO_5004549455" evidence="1">
    <location>
        <begin position="20"/>
        <end position="84"/>
    </location>
</feature>
<dbReference type="EMBL" id="AUSU01000795">
    <property type="protein sequence ID" value="EPS72541.1"/>
    <property type="molecule type" value="Genomic_DNA"/>
</dbReference>
<gene>
    <name evidence="2" type="ORF">M569_02219</name>
</gene>
<evidence type="ECO:0000313" key="2">
    <source>
        <dbReference type="EMBL" id="EPS72541.1"/>
    </source>
</evidence>